<dbReference type="InterPro" id="IPR009057">
    <property type="entry name" value="Homeodomain-like_sf"/>
</dbReference>
<accession>A0A516GRB7</accession>
<dbReference type="SUPFAM" id="SSF46689">
    <property type="entry name" value="Homeodomain-like"/>
    <property type="match status" value="2"/>
</dbReference>
<feature type="domain" description="HTH araC/xylS-type" evidence="4">
    <location>
        <begin position="17"/>
        <end position="115"/>
    </location>
</feature>
<evidence type="ECO:0000259" key="4">
    <source>
        <dbReference type="PROSITE" id="PS01124"/>
    </source>
</evidence>
<dbReference type="PROSITE" id="PS00041">
    <property type="entry name" value="HTH_ARAC_FAMILY_1"/>
    <property type="match status" value="1"/>
</dbReference>
<gene>
    <name evidence="5" type="ORF">FNB79_07850</name>
</gene>
<dbReference type="SUPFAM" id="SSF55136">
    <property type="entry name" value="Probable bacterial effector-binding domain"/>
    <property type="match status" value="1"/>
</dbReference>
<dbReference type="InterPro" id="IPR010499">
    <property type="entry name" value="AraC_E-bd"/>
</dbReference>
<dbReference type="SMART" id="SM00342">
    <property type="entry name" value="HTH_ARAC"/>
    <property type="match status" value="1"/>
</dbReference>
<organism evidence="5 6">
    <name type="scientific">Formosa sediminum</name>
    <dbReference type="NCBI Taxonomy" id="2594004"/>
    <lineage>
        <taxon>Bacteria</taxon>
        <taxon>Pseudomonadati</taxon>
        <taxon>Bacteroidota</taxon>
        <taxon>Flavobacteriia</taxon>
        <taxon>Flavobacteriales</taxon>
        <taxon>Flavobacteriaceae</taxon>
        <taxon>Formosa</taxon>
    </lineage>
</organism>
<sequence>MKNSDKDIHSDYRNRIDNVFKYIDEHLNENLSLELVSRIALYSPYHFHRVFKFVTQETLSTYVNRRRIEQAASMLIHKSKSISEIAMLCGFNDNSSFTRAFKKFYKISPTDFRAQNTNIFSKISQLESKNGQAYPCYEKYICTINNLKNWIKMNAKIDVKDISEIQAIGLTHIGVNGIEHAFQKLIMWANSKHLMHIPEAKVGRIFYNSFKITAAEQVRMSVFLTTKTPIKTEGEINNLTIEKGKCIVGHFEIKPEDFEKSWTGLFIWMNENGYQKSDAHPFEIYHNDFRTHPEHKCFVDLYIPIL</sequence>
<dbReference type="PROSITE" id="PS01124">
    <property type="entry name" value="HTH_ARAC_FAMILY_2"/>
    <property type="match status" value="1"/>
</dbReference>
<dbReference type="InterPro" id="IPR011256">
    <property type="entry name" value="Reg_factor_effector_dom_sf"/>
</dbReference>
<evidence type="ECO:0000313" key="6">
    <source>
        <dbReference type="Proteomes" id="UP000319209"/>
    </source>
</evidence>
<dbReference type="Pfam" id="PF12833">
    <property type="entry name" value="HTH_18"/>
    <property type="match status" value="1"/>
</dbReference>
<keyword evidence="3" id="KW-0804">Transcription</keyword>
<protein>
    <submittedName>
        <fullName evidence="5">AraC family transcriptional regulator</fullName>
    </submittedName>
</protein>
<dbReference type="AlphaFoldDB" id="A0A516GRB7"/>
<evidence type="ECO:0000256" key="1">
    <source>
        <dbReference type="ARBA" id="ARBA00023015"/>
    </source>
</evidence>
<dbReference type="GO" id="GO:0003700">
    <property type="term" value="F:DNA-binding transcription factor activity"/>
    <property type="evidence" value="ECO:0007669"/>
    <property type="project" value="InterPro"/>
</dbReference>
<name>A0A516GRB7_9FLAO</name>
<dbReference type="GO" id="GO:0043565">
    <property type="term" value="F:sequence-specific DNA binding"/>
    <property type="evidence" value="ECO:0007669"/>
    <property type="project" value="InterPro"/>
</dbReference>
<evidence type="ECO:0000313" key="5">
    <source>
        <dbReference type="EMBL" id="QDO93900.1"/>
    </source>
</evidence>
<dbReference type="KEGG" id="fop:FNB79_07850"/>
<keyword evidence="6" id="KW-1185">Reference proteome</keyword>
<dbReference type="Gene3D" id="1.10.10.60">
    <property type="entry name" value="Homeodomain-like"/>
    <property type="match status" value="2"/>
</dbReference>
<dbReference type="Proteomes" id="UP000319209">
    <property type="component" value="Chromosome"/>
</dbReference>
<keyword evidence="2" id="KW-0238">DNA-binding</keyword>
<proteinExistence type="predicted"/>
<dbReference type="PANTHER" id="PTHR40055">
    <property type="entry name" value="TRANSCRIPTIONAL REGULATOR YGIV-RELATED"/>
    <property type="match status" value="1"/>
</dbReference>
<dbReference type="InterPro" id="IPR020449">
    <property type="entry name" value="Tscrpt_reg_AraC-type_HTH"/>
</dbReference>
<dbReference type="RefSeq" id="WP_143380789.1">
    <property type="nucleotide sequence ID" value="NZ_CP041637.1"/>
</dbReference>
<dbReference type="Gene3D" id="3.20.80.10">
    <property type="entry name" value="Regulatory factor, effector binding domain"/>
    <property type="match status" value="1"/>
</dbReference>
<dbReference type="PRINTS" id="PR00032">
    <property type="entry name" value="HTHARAC"/>
</dbReference>
<dbReference type="SMART" id="SM00871">
    <property type="entry name" value="AraC_E_bind"/>
    <property type="match status" value="1"/>
</dbReference>
<dbReference type="InterPro" id="IPR018062">
    <property type="entry name" value="HTH_AraC-typ_CS"/>
</dbReference>
<evidence type="ECO:0000256" key="2">
    <source>
        <dbReference type="ARBA" id="ARBA00023125"/>
    </source>
</evidence>
<dbReference type="InterPro" id="IPR018060">
    <property type="entry name" value="HTH_AraC"/>
</dbReference>
<reference evidence="5 6" key="1">
    <citation type="submission" date="2019-07" db="EMBL/GenBank/DDBJ databases">
        <title>Genome sequencing for Formosa sp. PS13.</title>
        <authorList>
            <person name="Park S.-J."/>
        </authorList>
    </citation>
    <scope>NUCLEOTIDE SEQUENCE [LARGE SCALE GENOMIC DNA]</scope>
    <source>
        <strain evidence="5 6">PS13</strain>
    </source>
</reference>
<evidence type="ECO:0000256" key="3">
    <source>
        <dbReference type="ARBA" id="ARBA00023163"/>
    </source>
</evidence>
<dbReference type="OrthoDB" id="9816011at2"/>
<keyword evidence="1" id="KW-0805">Transcription regulation</keyword>
<dbReference type="InterPro" id="IPR050908">
    <property type="entry name" value="SmbC-like"/>
</dbReference>
<dbReference type="EMBL" id="CP041637">
    <property type="protein sequence ID" value="QDO93900.1"/>
    <property type="molecule type" value="Genomic_DNA"/>
</dbReference>
<dbReference type="PANTHER" id="PTHR40055:SF1">
    <property type="entry name" value="TRANSCRIPTIONAL REGULATOR YGIV-RELATED"/>
    <property type="match status" value="1"/>
</dbReference>
<dbReference type="Pfam" id="PF06445">
    <property type="entry name" value="GyrI-like"/>
    <property type="match status" value="1"/>
</dbReference>
<dbReference type="InterPro" id="IPR029442">
    <property type="entry name" value="GyrI-like"/>
</dbReference>